<dbReference type="Gene3D" id="2.30.30.40">
    <property type="entry name" value="SH3 Domains"/>
    <property type="match status" value="1"/>
</dbReference>
<sequence>MKAMELGRLIRALGLNAIQIRGLECASACALAFLGGVERSAEPGSIGVHKASFTPGAFISTDDAVSAVQELTSQTIRYMIEMGADPALLELSLQYEPDDIRYLSRSEMERHRVVTTVRDDSTPVAQAPTAPPPAPTQQAQPPLDLSIPTALSGRVLHPKGAAPIKSDTEAKASDLVTLRNGDRVAILGTQDRWYRVRADNRTGFMHHTWVFVDQFNAAPFGQRHVQVKSVRTIPEAAAVLQTSAIPLSVYLATNGWFAITLEGTYDQTRATALLQAHKTTGGIPDDSFMTYGTTYARKICCD</sequence>
<dbReference type="EMBL" id="VSZS01000048">
    <property type="protein sequence ID" value="TYR36115.1"/>
    <property type="molecule type" value="Genomic_DNA"/>
</dbReference>
<reference evidence="2 3" key="1">
    <citation type="submission" date="2019-08" db="EMBL/GenBank/DDBJ databases">
        <authorList>
            <person name="Seo Y.L."/>
        </authorList>
    </citation>
    <scope>NUCLEOTIDE SEQUENCE [LARGE SCALE GENOMIC DNA]</scope>
    <source>
        <strain evidence="2 3">MaA-C15</strain>
    </source>
</reference>
<evidence type="ECO:0000313" key="2">
    <source>
        <dbReference type="EMBL" id="TYR36115.1"/>
    </source>
</evidence>
<feature type="region of interest" description="Disordered" evidence="1">
    <location>
        <begin position="118"/>
        <end position="141"/>
    </location>
</feature>
<dbReference type="AlphaFoldDB" id="A0A5D4H9I2"/>
<proteinExistence type="predicted"/>
<reference evidence="2 3" key="2">
    <citation type="submission" date="2019-09" db="EMBL/GenBank/DDBJ databases">
        <title>Mesorhizobium sp. MaA-C15 isolated from Microcystis aeruginosa.</title>
        <authorList>
            <person name="Jeong S.E."/>
            <person name="Jin H.M."/>
            <person name="Jeon C.O."/>
        </authorList>
    </citation>
    <scope>NUCLEOTIDE SEQUENCE [LARGE SCALE GENOMIC DNA]</scope>
    <source>
        <strain evidence="2 3">MaA-C15</strain>
    </source>
</reference>
<evidence type="ECO:0008006" key="4">
    <source>
        <dbReference type="Google" id="ProtNLM"/>
    </source>
</evidence>
<evidence type="ECO:0000313" key="3">
    <source>
        <dbReference type="Proteomes" id="UP000323258"/>
    </source>
</evidence>
<organism evidence="2 3">
    <name type="scientific">Neoaquamicrobium microcysteis</name>
    <dbReference type="NCBI Taxonomy" id="2682781"/>
    <lineage>
        <taxon>Bacteria</taxon>
        <taxon>Pseudomonadati</taxon>
        <taxon>Pseudomonadota</taxon>
        <taxon>Alphaproteobacteria</taxon>
        <taxon>Hyphomicrobiales</taxon>
        <taxon>Phyllobacteriaceae</taxon>
        <taxon>Neoaquamicrobium</taxon>
    </lineage>
</organism>
<dbReference type="Proteomes" id="UP000323258">
    <property type="component" value="Unassembled WGS sequence"/>
</dbReference>
<keyword evidence="3" id="KW-1185">Reference proteome</keyword>
<gene>
    <name evidence="2" type="ORF">FY036_01320</name>
</gene>
<dbReference type="RefSeq" id="WP_148912911.1">
    <property type="nucleotide sequence ID" value="NZ_VSZS01000048.1"/>
</dbReference>
<comment type="caution">
    <text evidence="2">The sequence shown here is derived from an EMBL/GenBank/DDBJ whole genome shotgun (WGS) entry which is preliminary data.</text>
</comment>
<protein>
    <recommendedName>
        <fullName evidence="4">SH3 domain-containing protein</fullName>
    </recommendedName>
</protein>
<accession>A0A5D4H9I2</accession>
<name>A0A5D4H9I2_9HYPH</name>
<dbReference type="OrthoDB" id="1522627at2"/>
<evidence type="ECO:0000256" key="1">
    <source>
        <dbReference type="SAM" id="MobiDB-lite"/>
    </source>
</evidence>